<dbReference type="AlphaFoldDB" id="A0A5J4ZPZ5"/>
<proteinExistence type="predicted"/>
<dbReference type="InterPro" id="IPR043502">
    <property type="entry name" value="DNA/RNA_pol_sf"/>
</dbReference>
<dbReference type="Gene3D" id="3.10.10.10">
    <property type="entry name" value="HIV Type 1 Reverse Transcriptase, subunit A, domain 1"/>
    <property type="match status" value="1"/>
</dbReference>
<dbReference type="SUPFAM" id="SSF56672">
    <property type="entry name" value="DNA/RNA polymerases"/>
    <property type="match status" value="1"/>
</dbReference>
<feature type="region of interest" description="Disordered" evidence="1">
    <location>
        <begin position="167"/>
        <end position="259"/>
    </location>
</feature>
<feature type="compositionally biased region" description="Basic and acidic residues" evidence="1">
    <location>
        <begin position="302"/>
        <end position="333"/>
    </location>
</feature>
<dbReference type="CDD" id="cd00303">
    <property type="entry name" value="retropepsin_like"/>
    <property type="match status" value="1"/>
</dbReference>
<evidence type="ECO:0000313" key="3">
    <source>
        <dbReference type="EMBL" id="KAA8519121.1"/>
    </source>
</evidence>
<feature type="compositionally biased region" description="Polar residues" evidence="1">
    <location>
        <begin position="225"/>
        <end position="238"/>
    </location>
</feature>
<dbReference type="PANTHER" id="PTHR33223:SF10">
    <property type="entry name" value="AMINOTRANSFERASE-LIKE PLANT MOBILE DOMAIN-CONTAINING PROTEIN"/>
    <property type="match status" value="1"/>
</dbReference>
<feature type="compositionally biased region" description="Basic and acidic residues" evidence="1">
    <location>
        <begin position="240"/>
        <end position="259"/>
    </location>
</feature>
<feature type="compositionally biased region" description="Basic and acidic residues" evidence="1">
    <location>
        <begin position="183"/>
        <end position="197"/>
    </location>
</feature>
<reference evidence="3 4" key="1">
    <citation type="submission" date="2019-09" db="EMBL/GenBank/DDBJ databases">
        <title>A chromosome-level genome assembly of the Chinese tupelo Nyssa sinensis.</title>
        <authorList>
            <person name="Yang X."/>
            <person name="Kang M."/>
            <person name="Yang Y."/>
            <person name="Xiong H."/>
            <person name="Wang M."/>
            <person name="Zhang Z."/>
            <person name="Wang Z."/>
            <person name="Wu H."/>
            <person name="Ma T."/>
            <person name="Liu J."/>
            <person name="Xi Z."/>
        </authorList>
    </citation>
    <scope>NUCLEOTIDE SEQUENCE [LARGE SCALE GENOMIC DNA]</scope>
    <source>
        <strain evidence="3">J267</strain>
        <tissue evidence="3">Leaf</tissue>
    </source>
</reference>
<dbReference type="InterPro" id="IPR005162">
    <property type="entry name" value="Retrotrans_gag_dom"/>
</dbReference>
<feature type="domain" description="Retrotransposon gag" evidence="2">
    <location>
        <begin position="48"/>
        <end position="137"/>
    </location>
</feature>
<evidence type="ECO:0000256" key="1">
    <source>
        <dbReference type="SAM" id="MobiDB-lite"/>
    </source>
</evidence>
<feature type="region of interest" description="Disordered" evidence="1">
    <location>
        <begin position="302"/>
        <end position="338"/>
    </location>
</feature>
<feature type="compositionally biased region" description="Polar residues" evidence="1">
    <location>
        <begin position="171"/>
        <end position="182"/>
    </location>
</feature>
<dbReference type="Proteomes" id="UP000325577">
    <property type="component" value="Linkage Group LG6"/>
</dbReference>
<organism evidence="3 4">
    <name type="scientific">Nyssa sinensis</name>
    <dbReference type="NCBI Taxonomy" id="561372"/>
    <lineage>
        <taxon>Eukaryota</taxon>
        <taxon>Viridiplantae</taxon>
        <taxon>Streptophyta</taxon>
        <taxon>Embryophyta</taxon>
        <taxon>Tracheophyta</taxon>
        <taxon>Spermatophyta</taxon>
        <taxon>Magnoliopsida</taxon>
        <taxon>eudicotyledons</taxon>
        <taxon>Gunneridae</taxon>
        <taxon>Pentapetalae</taxon>
        <taxon>asterids</taxon>
        <taxon>Cornales</taxon>
        <taxon>Nyssaceae</taxon>
        <taxon>Nyssa</taxon>
    </lineage>
</organism>
<keyword evidence="4" id="KW-1185">Reference proteome</keyword>
<sequence>MSEERPRKFMVPKFTLYDGSGDPGDHLSHYQHTMALHGAFDAFMCRTFITSLKGTALKWFHNFPPNSITSFYELGRQFLDRFMTSRRLRRGPEFLLNVKQTKEESLRAYIARFNAKLTEITDCSPKFLVAALTAGLAHGGFRDFLTKSPLVDMAALMDRARKYINLEEANRTSQKGKYQTQRDNPKREDHKNEDHRRDSSKKRARSPEKRTAPRAVYNSGPREFTNFTSLNTTPNQVLRQVRDRENLRWPEPIKRDPSLRDQSKYCNFHKDHGHTTNTCRTLRYEIEQLIKKGRLWEFVKQDGRQNPQEDKPQQRLDHRPEQRQEQREGRNEPQRQNNHVIYVLYADSPITGMSNRARKRYAREARAAPNVLQISNVEKRLKPTPEIQFTEQDLAEVHCPHSDALVITLKIANFEIRRVLVDTGSSVNILFHEPLKQMGMDHDNIKPTTVVMAAFDGNLSTPLGRIDLPTTYTQDCADLAFTHTLEVEGCSSSIEEPLSPRGRDNRAKPVGEPIKVLVSSESEGHYLYIGPDLTHTEQENIVRFLKDNLSIFAWETRDMEGIDPSLITHKLMIDPDHPPVRQKRRPIAPERHRIINEEVQRLLEARMIREVFYPEWLANTVLVKKKNGKWRVRIDYTDLNKAWPKDSFPLPRIDQLVDATARHELTSFMDAYSGYNQI</sequence>
<accession>A0A5J4ZPZ5</accession>
<dbReference type="PANTHER" id="PTHR33223">
    <property type="entry name" value="CCHC-TYPE DOMAIN-CONTAINING PROTEIN"/>
    <property type="match status" value="1"/>
</dbReference>
<dbReference type="Pfam" id="PF03732">
    <property type="entry name" value="Retrotrans_gag"/>
    <property type="match status" value="1"/>
</dbReference>
<gene>
    <name evidence="3" type="ORF">F0562_013405</name>
</gene>
<dbReference type="EMBL" id="CM018049">
    <property type="protein sequence ID" value="KAA8519121.1"/>
    <property type="molecule type" value="Genomic_DNA"/>
</dbReference>
<dbReference type="OrthoDB" id="1928766at2759"/>
<name>A0A5J4ZPZ5_9ASTE</name>
<protein>
    <recommendedName>
        <fullName evidence="2">Retrotransposon gag domain-containing protein</fullName>
    </recommendedName>
</protein>
<evidence type="ECO:0000259" key="2">
    <source>
        <dbReference type="Pfam" id="PF03732"/>
    </source>
</evidence>
<evidence type="ECO:0000313" key="4">
    <source>
        <dbReference type="Proteomes" id="UP000325577"/>
    </source>
</evidence>